<dbReference type="EMBL" id="BQKI01000085">
    <property type="protein sequence ID" value="GJN33811.1"/>
    <property type="molecule type" value="Genomic_DNA"/>
</dbReference>
<accession>A0AAV5FHP7</accession>
<dbReference type="AlphaFoldDB" id="A0AAV5FHP7"/>
<reference evidence="2" key="2">
    <citation type="submission" date="2021-12" db="EMBL/GenBank/DDBJ databases">
        <title>Resequencing data analysis of finger millet.</title>
        <authorList>
            <person name="Hatakeyama M."/>
            <person name="Aluri S."/>
            <person name="Balachadran M.T."/>
            <person name="Sivarajan S.R."/>
            <person name="Poveda L."/>
            <person name="Shimizu-Inatsugi R."/>
            <person name="Schlapbach R."/>
            <person name="Sreeman S.M."/>
            <person name="Shimizu K.K."/>
        </authorList>
    </citation>
    <scope>NUCLEOTIDE SEQUENCE</scope>
</reference>
<feature type="region of interest" description="Disordered" evidence="1">
    <location>
        <begin position="38"/>
        <end position="84"/>
    </location>
</feature>
<name>A0AAV5FHP7_ELECO</name>
<feature type="region of interest" description="Disordered" evidence="1">
    <location>
        <begin position="138"/>
        <end position="182"/>
    </location>
</feature>
<organism evidence="2 3">
    <name type="scientific">Eleusine coracana subsp. coracana</name>
    <dbReference type="NCBI Taxonomy" id="191504"/>
    <lineage>
        <taxon>Eukaryota</taxon>
        <taxon>Viridiplantae</taxon>
        <taxon>Streptophyta</taxon>
        <taxon>Embryophyta</taxon>
        <taxon>Tracheophyta</taxon>
        <taxon>Spermatophyta</taxon>
        <taxon>Magnoliopsida</taxon>
        <taxon>Liliopsida</taxon>
        <taxon>Poales</taxon>
        <taxon>Poaceae</taxon>
        <taxon>PACMAD clade</taxon>
        <taxon>Chloridoideae</taxon>
        <taxon>Cynodonteae</taxon>
        <taxon>Eleusininae</taxon>
        <taxon>Eleusine</taxon>
    </lineage>
</organism>
<feature type="compositionally biased region" description="Polar residues" evidence="1">
    <location>
        <begin position="38"/>
        <end position="65"/>
    </location>
</feature>
<reference evidence="2" key="1">
    <citation type="journal article" date="2018" name="DNA Res.">
        <title>Multiple hybrid de novo genome assembly of finger millet, an orphan allotetraploid crop.</title>
        <authorList>
            <person name="Hatakeyama M."/>
            <person name="Aluri S."/>
            <person name="Balachadran M.T."/>
            <person name="Sivarajan S.R."/>
            <person name="Patrignani A."/>
            <person name="Gruter S."/>
            <person name="Poveda L."/>
            <person name="Shimizu-Inatsugi R."/>
            <person name="Baeten J."/>
            <person name="Francoijs K.J."/>
            <person name="Nataraja K.N."/>
            <person name="Reddy Y.A.N."/>
            <person name="Phadnis S."/>
            <person name="Ravikumar R.L."/>
            <person name="Schlapbach R."/>
            <person name="Sreeman S.M."/>
            <person name="Shimizu K.K."/>
        </authorList>
    </citation>
    <scope>NUCLEOTIDE SEQUENCE</scope>
</reference>
<keyword evidence="3" id="KW-1185">Reference proteome</keyword>
<evidence type="ECO:0000313" key="2">
    <source>
        <dbReference type="EMBL" id="GJN33811.1"/>
    </source>
</evidence>
<evidence type="ECO:0000313" key="3">
    <source>
        <dbReference type="Proteomes" id="UP001054889"/>
    </source>
</evidence>
<dbReference type="Proteomes" id="UP001054889">
    <property type="component" value="Unassembled WGS sequence"/>
</dbReference>
<gene>
    <name evidence="2" type="primary">gb22436</name>
    <name evidence="2" type="ORF">PR202_gb22436</name>
</gene>
<comment type="caution">
    <text evidence="2">The sequence shown here is derived from an EMBL/GenBank/DDBJ whole genome shotgun (WGS) entry which is preliminary data.</text>
</comment>
<feature type="compositionally biased region" description="Basic and acidic residues" evidence="1">
    <location>
        <begin position="173"/>
        <end position="182"/>
    </location>
</feature>
<proteinExistence type="predicted"/>
<sequence>MAELLRHPEKMQKVRTELEANLGSKEFVEETDLVQLPTSSHNTAGEQPSPQHAEATSTTGWSNLHSKWPEQPPPLPTTGTTAPHSVGALHIQTAHHARTSTPLSALRPWPARPSVRSGQLQYLITRRCRKHACPRHCKPTTGGHNSATPVMGHRKPLTPSAGHAVPPLSSTRPRVDLDMRNK</sequence>
<protein>
    <submittedName>
        <fullName evidence="2">Uncharacterized protein</fullName>
    </submittedName>
</protein>
<evidence type="ECO:0000256" key="1">
    <source>
        <dbReference type="SAM" id="MobiDB-lite"/>
    </source>
</evidence>